<evidence type="ECO:0000256" key="1">
    <source>
        <dbReference type="ARBA" id="ARBA00022729"/>
    </source>
</evidence>
<dbReference type="PANTHER" id="PTHR35788:SF1">
    <property type="entry name" value="EXPORTED PROTEIN"/>
    <property type="match status" value="1"/>
</dbReference>
<dbReference type="PROSITE" id="PS51109">
    <property type="entry name" value="G5"/>
    <property type="match status" value="1"/>
</dbReference>
<dbReference type="SMART" id="SM01208">
    <property type="entry name" value="G5"/>
    <property type="match status" value="1"/>
</dbReference>
<dbReference type="STRING" id="159292.SAMN05192546_10176"/>
<dbReference type="OrthoDB" id="9797191at2"/>
<name>A0A1H3IAA2_9FIRM</name>
<protein>
    <submittedName>
        <fullName evidence="4">Vancomycin resistance protein YoaR, contains peptidoglycan-binding and VanW domains</fullName>
    </submittedName>
</protein>
<dbReference type="InterPro" id="IPR011098">
    <property type="entry name" value="G5_dom"/>
</dbReference>
<gene>
    <name evidence="4" type="ORF">SAMN05192546_10176</name>
</gene>
<keyword evidence="2" id="KW-0472">Membrane</keyword>
<keyword evidence="1" id="KW-0732">Signal</keyword>
<accession>A0A1H3IAA2</accession>
<evidence type="ECO:0000259" key="3">
    <source>
        <dbReference type="PROSITE" id="PS51109"/>
    </source>
</evidence>
<feature type="domain" description="G5" evidence="3">
    <location>
        <begin position="374"/>
        <end position="453"/>
    </location>
</feature>
<dbReference type="Pfam" id="PF12229">
    <property type="entry name" value="PG_binding_4"/>
    <property type="match status" value="1"/>
</dbReference>
<evidence type="ECO:0000313" key="5">
    <source>
        <dbReference type="Proteomes" id="UP000199230"/>
    </source>
</evidence>
<evidence type="ECO:0000313" key="4">
    <source>
        <dbReference type="EMBL" id="SDY24581.1"/>
    </source>
</evidence>
<keyword evidence="5" id="KW-1185">Reference proteome</keyword>
<dbReference type="Gene3D" id="2.20.230.10">
    <property type="entry name" value="Resuscitation-promoting factor rpfb"/>
    <property type="match status" value="1"/>
</dbReference>
<dbReference type="InterPro" id="IPR007391">
    <property type="entry name" value="Vancomycin_resist_VanW"/>
</dbReference>
<dbReference type="AlphaFoldDB" id="A0A1H3IAA2"/>
<sequence>MNISEKQKKILVGIFIGLGCVIIAAIMLGGGYAYWITNQANIHPNVYIQGVNVGGMLPDEATLRLENEMKNKLDEKELTLMLGDKSWSYPLESIGYNYDYDKAINKAWNLGRYGNIIQNAMKVRRLQERPYYIELENCFEKDLIDKVLDELENELNFEGKAATLERASGEFVIIAEIEGKKLRKEESRETIIDALEDGALSPLEISVDTISVYPTKADLKLIDGVIGEFSTRFNAGVVGRTANLKLGAQSIDGTLLLPDEEFSFNKATGPRSAAAGYREAPVIVQGELVPGIGGGICQVSTTLYNAAIRSNLPIVERRNHSLPVSYVNLGHDATVSYGAIDLKFKNHYDYPIYIESYIQGNRIFVNVYGNESSKIQRIDLASHVTEVIEAPIEEKQDEELYEGEIIVEQEPKRGYRVVTYKIYYENGREIKREEISRDYYRPVKGIKLVGVKPRPLHEQFEQHELIEYIHSQYQSESEIEM</sequence>
<dbReference type="PANTHER" id="PTHR35788">
    <property type="entry name" value="EXPORTED PROTEIN-RELATED"/>
    <property type="match status" value="1"/>
</dbReference>
<evidence type="ECO:0000256" key="2">
    <source>
        <dbReference type="SAM" id="Phobius"/>
    </source>
</evidence>
<dbReference type="Pfam" id="PF07501">
    <property type="entry name" value="G5"/>
    <property type="match status" value="1"/>
</dbReference>
<keyword evidence="2" id="KW-1133">Transmembrane helix</keyword>
<proteinExistence type="predicted"/>
<reference evidence="4 5" key="1">
    <citation type="submission" date="2016-10" db="EMBL/GenBank/DDBJ databases">
        <authorList>
            <person name="de Groot N.N."/>
        </authorList>
    </citation>
    <scope>NUCLEOTIDE SEQUENCE [LARGE SCALE GENOMIC DNA]</scope>
    <source>
        <strain evidence="4 5">APO</strain>
    </source>
</reference>
<organism evidence="4 5">
    <name type="scientific">Tindallia californiensis</name>
    <dbReference type="NCBI Taxonomy" id="159292"/>
    <lineage>
        <taxon>Bacteria</taxon>
        <taxon>Bacillati</taxon>
        <taxon>Bacillota</taxon>
        <taxon>Clostridia</taxon>
        <taxon>Peptostreptococcales</taxon>
        <taxon>Tindalliaceae</taxon>
        <taxon>Tindallia</taxon>
    </lineage>
</organism>
<dbReference type="InterPro" id="IPR022029">
    <property type="entry name" value="YoaR-like_PG-bd"/>
</dbReference>
<dbReference type="Proteomes" id="UP000199230">
    <property type="component" value="Unassembled WGS sequence"/>
</dbReference>
<dbReference type="EMBL" id="FNPV01000001">
    <property type="protein sequence ID" value="SDY24581.1"/>
    <property type="molecule type" value="Genomic_DNA"/>
</dbReference>
<dbReference type="Pfam" id="PF04294">
    <property type="entry name" value="VanW"/>
    <property type="match status" value="1"/>
</dbReference>
<dbReference type="InterPro" id="IPR052913">
    <property type="entry name" value="Glycopeptide_resist_protein"/>
</dbReference>
<keyword evidence="2" id="KW-0812">Transmembrane</keyword>
<feature type="transmembrane region" description="Helical" evidence="2">
    <location>
        <begin position="12"/>
        <end position="35"/>
    </location>
</feature>
<dbReference type="PROSITE" id="PS51257">
    <property type="entry name" value="PROKAR_LIPOPROTEIN"/>
    <property type="match status" value="1"/>
</dbReference>
<dbReference type="RefSeq" id="WP_093309764.1">
    <property type="nucleotide sequence ID" value="NZ_FNPV01000001.1"/>
</dbReference>